<dbReference type="PROSITE" id="PS50072">
    <property type="entry name" value="CSA_PPIASE_2"/>
    <property type="match status" value="1"/>
</dbReference>
<dbReference type="GO" id="GO:0003755">
    <property type="term" value="F:peptidyl-prolyl cis-trans isomerase activity"/>
    <property type="evidence" value="ECO:0007669"/>
    <property type="project" value="UniProtKB-UniRule"/>
</dbReference>
<keyword evidence="6" id="KW-1185">Reference proteome</keyword>
<dbReference type="Proteomes" id="UP000316614">
    <property type="component" value="Chromosome"/>
</dbReference>
<dbReference type="InterPro" id="IPR002130">
    <property type="entry name" value="Cyclophilin-type_PPIase_dom"/>
</dbReference>
<evidence type="ECO:0000256" key="2">
    <source>
        <dbReference type="ARBA" id="ARBA00023235"/>
    </source>
</evidence>
<name>A0A514CFT8_9BACT</name>
<keyword evidence="1 3" id="KW-0697">Rotamase</keyword>
<evidence type="ECO:0000256" key="1">
    <source>
        <dbReference type="ARBA" id="ARBA00023110"/>
    </source>
</evidence>
<dbReference type="InterPro" id="IPR044666">
    <property type="entry name" value="Cyclophilin_A-like"/>
</dbReference>
<feature type="chain" id="PRO_5022273028" description="Peptidyl-prolyl cis-trans isomerase" evidence="3">
    <location>
        <begin position="21"/>
        <end position="194"/>
    </location>
</feature>
<dbReference type="EC" id="5.2.1.8" evidence="3"/>
<feature type="domain" description="PPIase cyclophilin-type" evidence="4">
    <location>
        <begin position="24"/>
        <end position="174"/>
    </location>
</feature>
<evidence type="ECO:0000313" key="5">
    <source>
        <dbReference type="EMBL" id="QDH78682.1"/>
    </source>
</evidence>
<accession>A0A514CFT8</accession>
<comment type="function">
    <text evidence="3">PPIases accelerate the folding of proteins. It catalyzes the cis-trans isomerization of proline imidic peptide bonds in oligopeptides.</text>
</comment>
<dbReference type="Pfam" id="PF00160">
    <property type="entry name" value="Pro_isomerase"/>
    <property type="match status" value="1"/>
</dbReference>
<dbReference type="InterPro" id="IPR029000">
    <property type="entry name" value="Cyclophilin-like_dom_sf"/>
</dbReference>
<proteinExistence type="inferred from homology"/>
<evidence type="ECO:0000259" key="4">
    <source>
        <dbReference type="PROSITE" id="PS50072"/>
    </source>
</evidence>
<gene>
    <name evidence="5" type="ORF">FKX85_06385</name>
</gene>
<evidence type="ECO:0000256" key="3">
    <source>
        <dbReference type="RuleBase" id="RU363019"/>
    </source>
</evidence>
<organism evidence="5 6">
    <name type="scientific">Echinicola soli</name>
    <dbReference type="NCBI Taxonomy" id="2591634"/>
    <lineage>
        <taxon>Bacteria</taxon>
        <taxon>Pseudomonadati</taxon>
        <taxon>Bacteroidota</taxon>
        <taxon>Cytophagia</taxon>
        <taxon>Cytophagales</taxon>
        <taxon>Cyclobacteriaceae</taxon>
        <taxon>Echinicola</taxon>
    </lineage>
</organism>
<dbReference type="RefSeq" id="WP_141613936.1">
    <property type="nucleotide sequence ID" value="NZ_CP041253.1"/>
</dbReference>
<dbReference type="Gene3D" id="2.40.100.10">
    <property type="entry name" value="Cyclophilin-like"/>
    <property type="match status" value="1"/>
</dbReference>
<keyword evidence="2 3" id="KW-0413">Isomerase</keyword>
<dbReference type="KEGG" id="echi:FKX85_06385"/>
<dbReference type="AlphaFoldDB" id="A0A514CFT8"/>
<reference evidence="5 6" key="1">
    <citation type="submission" date="2019-06" db="EMBL/GenBank/DDBJ databases">
        <title>Echinicola alkalisoli sp. nov. isolated from saline soil.</title>
        <authorList>
            <person name="Sun J.-Q."/>
            <person name="Xu L."/>
        </authorList>
    </citation>
    <scope>NUCLEOTIDE SEQUENCE [LARGE SCALE GENOMIC DNA]</scope>
    <source>
        <strain evidence="5 6">LN3S3</strain>
    </source>
</reference>
<sequence length="194" mass="21637">MKYILINFMFLLLLLSCACSSERKYQIGQITTPKGEMLFWLYEETPVHKASFIQLAKDHYWDSLTFNRVIEGFVIQGGCPDTPAGFGGSPYLLKPEFVDSIRHVYGAVGAGRDDNPEKLSAGCQLYIVHNKDGIPRLDDNYTVFGQIFKGLDVLDAIAEVPTDSTDTPLDAITMEVRVIEMSASEVEELGYDVP</sequence>
<dbReference type="SUPFAM" id="SSF50891">
    <property type="entry name" value="Cyclophilin-like"/>
    <property type="match status" value="1"/>
</dbReference>
<dbReference type="PANTHER" id="PTHR45625:SF4">
    <property type="entry name" value="PEPTIDYLPROLYL ISOMERASE DOMAIN AND WD REPEAT-CONTAINING PROTEIN 1"/>
    <property type="match status" value="1"/>
</dbReference>
<dbReference type="EMBL" id="CP041253">
    <property type="protein sequence ID" value="QDH78682.1"/>
    <property type="molecule type" value="Genomic_DNA"/>
</dbReference>
<dbReference type="PROSITE" id="PS51257">
    <property type="entry name" value="PROKAR_LIPOPROTEIN"/>
    <property type="match status" value="1"/>
</dbReference>
<comment type="similarity">
    <text evidence="3">Belongs to the cyclophilin-type PPIase family.</text>
</comment>
<feature type="signal peptide" evidence="3">
    <location>
        <begin position="1"/>
        <end position="20"/>
    </location>
</feature>
<keyword evidence="3" id="KW-0732">Signal</keyword>
<dbReference type="OrthoDB" id="9807797at2"/>
<evidence type="ECO:0000313" key="6">
    <source>
        <dbReference type="Proteomes" id="UP000316614"/>
    </source>
</evidence>
<comment type="catalytic activity">
    <reaction evidence="3">
        <text>[protein]-peptidylproline (omega=180) = [protein]-peptidylproline (omega=0)</text>
        <dbReference type="Rhea" id="RHEA:16237"/>
        <dbReference type="Rhea" id="RHEA-COMP:10747"/>
        <dbReference type="Rhea" id="RHEA-COMP:10748"/>
        <dbReference type="ChEBI" id="CHEBI:83833"/>
        <dbReference type="ChEBI" id="CHEBI:83834"/>
        <dbReference type="EC" id="5.2.1.8"/>
    </reaction>
</comment>
<protein>
    <recommendedName>
        <fullName evidence="3">Peptidyl-prolyl cis-trans isomerase</fullName>
        <shortName evidence="3">PPIase</shortName>
        <ecNumber evidence="3">5.2.1.8</ecNumber>
    </recommendedName>
</protein>
<dbReference type="PANTHER" id="PTHR45625">
    <property type="entry name" value="PEPTIDYL-PROLYL CIS-TRANS ISOMERASE-RELATED"/>
    <property type="match status" value="1"/>
</dbReference>
<dbReference type="PRINTS" id="PR00153">
    <property type="entry name" value="CSAPPISMRASE"/>
</dbReference>